<organism evidence="2 3">
    <name type="scientific">Elysia crispata</name>
    <name type="common">lettuce slug</name>
    <dbReference type="NCBI Taxonomy" id="231223"/>
    <lineage>
        <taxon>Eukaryota</taxon>
        <taxon>Metazoa</taxon>
        <taxon>Spiralia</taxon>
        <taxon>Lophotrochozoa</taxon>
        <taxon>Mollusca</taxon>
        <taxon>Gastropoda</taxon>
        <taxon>Heterobranchia</taxon>
        <taxon>Euthyneura</taxon>
        <taxon>Panpulmonata</taxon>
        <taxon>Sacoglossa</taxon>
        <taxon>Placobranchoidea</taxon>
        <taxon>Plakobranchidae</taxon>
        <taxon>Elysia</taxon>
    </lineage>
</organism>
<feature type="region of interest" description="Disordered" evidence="1">
    <location>
        <begin position="52"/>
        <end position="75"/>
    </location>
</feature>
<keyword evidence="3" id="KW-1185">Reference proteome</keyword>
<accession>A0AAE0YID4</accession>
<comment type="caution">
    <text evidence="2">The sequence shown here is derived from an EMBL/GenBank/DDBJ whole genome shotgun (WGS) entry which is preliminary data.</text>
</comment>
<evidence type="ECO:0000313" key="2">
    <source>
        <dbReference type="EMBL" id="KAK3746483.1"/>
    </source>
</evidence>
<proteinExistence type="predicted"/>
<reference evidence="2" key="1">
    <citation type="journal article" date="2023" name="G3 (Bethesda)">
        <title>A reference genome for the long-term kleptoplast-retaining sea slug Elysia crispata morphotype clarki.</title>
        <authorList>
            <person name="Eastman K.E."/>
            <person name="Pendleton A.L."/>
            <person name="Shaikh M.A."/>
            <person name="Suttiyut T."/>
            <person name="Ogas R."/>
            <person name="Tomko P."/>
            <person name="Gavelis G."/>
            <person name="Widhalm J.R."/>
            <person name="Wisecaver J.H."/>
        </authorList>
    </citation>
    <scope>NUCLEOTIDE SEQUENCE</scope>
    <source>
        <strain evidence="2">ECLA1</strain>
    </source>
</reference>
<protein>
    <submittedName>
        <fullName evidence="2">Uncharacterized protein</fullName>
    </submittedName>
</protein>
<gene>
    <name evidence="2" type="ORF">RRG08_017491</name>
</gene>
<name>A0AAE0YID4_9GAST</name>
<dbReference type="Proteomes" id="UP001283361">
    <property type="component" value="Unassembled WGS sequence"/>
</dbReference>
<dbReference type="AlphaFoldDB" id="A0AAE0YID4"/>
<dbReference type="EMBL" id="JAWDGP010006142">
    <property type="protein sequence ID" value="KAK3746483.1"/>
    <property type="molecule type" value="Genomic_DNA"/>
</dbReference>
<evidence type="ECO:0000313" key="3">
    <source>
        <dbReference type="Proteomes" id="UP001283361"/>
    </source>
</evidence>
<evidence type="ECO:0000256" key="1">
    <source>
        <dbReference type="SAM" id="MobiDB-lite"/>
    </source>
</evidence>
<sequence>MRRETVKIRKVSEKVARRRDSDISLGVLLEVGKSLTLEVKVSSFREAACRHPGQWSRTRSKGSSPGGLTKGGDNLYGGLTRNSAAVLRGKRLRQPAVSRSFMGESCCSEGAHSHYRARSF</sequence>